<proteinExistence type="predicted"/>
<dbReference type="Pfam" id="PF00041">
    <property type="entry name" value="fn3"/>
    <property type="match status" value="1"/>
</dbReference>
<evidence type="ECO:0000313" key="4">
    <source>
        <dbReference type="EMBL" id="KAK2818700.1"/>
    </source>
</evidence>
<dbReference type="InterPro" id="IPR050991">
    <property type="entry name" value="ECM_Regulatory_Proteins"/>
</dbReference>
<evidence type="ECO:0000313" key="5">
    <source>
        <dbReference type="Proteomes" id="UP001187415"/>
    </source>
</evidence>
<evidence type="ECO:0000259" key="3">
    <source>
        <dbReference type="PROSITE" id="PS50853"/>
    </source>
</evidence>
<dbReference type="PANTHER" id="PTHR46708:SF2">
    <property type="entry name" value="FIBRONECTIN TYPE-III DOMAIN-CONTAINING PROTEIN"/>
    <property type="match status" value="1"/>
</dbReference>
<keyword evidence="2" id="KW-1133">Transmembrane helix</keyword>
<dbReference type="PROSITE" id="PS50853">
    <property type="entry name" value="FN3"/>
    <property type="match status" value="2"/>
</dbReference>
<keyword evidence="2" id="KW-0812">Transmembrane</keyword>
<dbReference type="PRINTS" id="PR00014">
    <property type="entry name" value="FNTYPEIII"/>
</dbReference>
<dbReference type="InterPro" id="IPR036116">
    <property type="entry name" value="FN3_sf"/>
</dbReference>
<accession>A0AA88J7J0</accession>
<comment type="caution">
    <text evidence="4">The sequence shown here is derived from an EMBL/GenBank/DDBJ whole genome shotgun (WGS) entry which is preliminary data.</text>
</comment>
<dbReference type="SMART" id="SM00060">
    <property type="entry name" value="FN3"/>
    <property type="match status" value="2"/>
</dbReference>
<dbReference type="FunFam" id="2.60.40.10:FF:000028">
    <property type="entry name" value="Neuronal cell adhesion molecule"/>
    <property type="match status" value="1"/>
</dbReference>
<evidence type="ECO:0000256" key="1">
    <source>
        <dbReference type="ARBA" id="ARBA00022737"/>
    </source>
</evidence>
<dbReference type="InterPro" id="IPR003961">
    <property type="entry name" value="FN3_dom"/>
</dbReference>
<dbReference type="Gene3D" id="2.60.40.10">
    <property type="entry name" value="Immunoglobulins"/>
    <property type="match status" value="2"/>
</dbReference>
<gene>
    <name evidence="4" type="ORF">Q5P01_024261</name>
</gene>
<dbReference type="EMBL" id="JAUPFM010000020">
    <property type="protein sequence ID" value="KAK2818700.1"/>
    <property type="molecule type" value="Genomic_DNA"/>
</dbReference>
<dbReference type="PANTHER" id="PTHR46708">
    <property type="entry name" value="TENASCIN"/>
    <property type="match status" value="1"/>
</dbReference>
<feature type="domain" description="Fibronectin type-III" evidence="3">
    <location>
        <begin position="157"/>
        <end position="255"/>
    </location>
</feature>
<organism evidence="4 5">
    <name type="scientific">Channa striata</name>
    <name type="common">Snakehead murrel</name>
    <name type="synonym">Ophicephalus striatus</name>
    <dbReference type="NCBI Taxonomy" id="64152"/>
    <lineage>
        <taxon>Eukaryota</taxon>
        <taxon>Metazoa</taxon>
        <taxon>Chordata</taxon>
        <taxon>Craniata</taxon>
        <taxon>Vertebrata</taxon>
        <taxon>Euteleostomi</taxon>
        <taxon>Actinopterygii</taxon>
        <taxon>Neopterygii</taxon>
        <taxon>Teleostei</taxon>
        <taxon>Neoteleostei</taxon>
        <taxon>Acanthomorphata</taxon>
        <taxon>Anabantaria</taxon>
        <taxon>Anabantiformes</taxon>
        <taxon>Channoidei</taxon>
        <taxon>Channidae</taxon>
        <taxon>Channa</taxon>
    </lineage>
</organism>
<sequence>MLDCGFQFLHSRCSSCASHLPFLILGLILLNYTTVSSCVKQSRVNCNSIPFTYQHCSFHSAGVRDLDCFLDKIKKETKCVWKPGDHSSKKTHTLIIRQHHKGKEICQKNENLTRAFEMITHYSNINITAEVYENSESTNCTKTIFRGSTFCLDRCGPPVNVSFSRHSGKLDVDVTWKMENLNSMQFYFVRYKALGKELWNESPVQSQDKKRCTVENLNPSLIYFVQIQCVVNKTCSKYPWSQTFPVPSELTTKPEIDRFEITDIAKRNGKRLIFLSWKFSSKEPYDSYSVSVGKASGEFSDQQIITHQPEIRLILSYSDFDLSIRAVNNASSSPAVSRFIPLRQDLSTFGDGRLNVTVHNNRSFTVHWKQDLIKSFVCFSVEWRKKGHKAAHMSFFEQDYNYRTLSPLREPLEPYKRYTITLHKRSEKETCNMKSINNSESTYGSTQFYFMEGTPVRAPENVSSHNTTVNSVVLKWSPIPEEDARGFLLGYTIHYMEYPMGAERNITVGVTSTSYKVEDLKNGTAYEFQISGFTKAGAGKRSEPSRFTTKNNEGHFHINLSSIIPVFAVLIAFLIFGPSIMKRTKVLVWPSIPNPGNSYTMQKIERTCELELLESITTLKVEEWDTNSLQIVEKEDGIGETFPCLRDSRDEGDAPEITRDWIQRDAEDSTEDVLYDEPTETISTLPRTNLQSSPLAFSSGYTTMEMFNQVKPQGNPANTDAEESEPESADLTVVKSGLDYLGQFSTSPVSESEMLTIF</sequence>
<dbReference type="Proteomes" id="UP001187415">
    <property type="component" value="Unassembled WGS sequence"/>
</dbReference>
<protein>
    <recommendedName>
        <fullName evidence="3">Fibronectin type-III domain-containing protein</fullName>
    </recommendedName>
</protein>
<dbReference type="CDD" id="cd00063">
    <property type="entry name" value="FN3"/>
    <property type="match status" value="2"/>
</dbReference>
<evidence type="ECO:0000256" key="2">
    <source>
        <dbReference type="SAM" id="Phobius"/>
    </source>
</evidence>
<reference evidence="4" key="1">
    <citation type="submission" date="2023-07" db="EMBL/GenBank/DDBJ databases">
        <title>Chromosome-level Genome Assembly of Striped Snakehead (Channa striata).</title>
        <authorList>
            <person name="Liu H."/>
        </authorList>
    </citation>
    <scope>NUCLEOTIDE SEQUENCE</scope>
    <source>
        <strain evidence="4">Gz</strain>
        <tissue evidence="4">Muscle</tissue>
    </source>
</reference>
<dbReference type="AlphaFoldDB" id="A0AA88J7J0"/>
<dbReference type="SUPFAM" id="SSF49265">
    <property type="entry name" value="Fibronectin type III"/>
    <property type="match status" value="2"/>
</dbReference>
<feature type="transmembrane region" description="Helical" evidence="2">
    <location>
        <begin position="556"/>
        <end position="576"/>
    </location>
</feature>
<dbReference type="InterPro" id="IPR013783">
    <property type="entry name" value="Ig-like_fold"/>
</dbReference>
<feature type="domain" description="Fibronectin type-III" evidence="3">
    <location>
        <begin position="458"/>
        <end position="552"/>
    </location>
</feature>
<keyword evidence="2" id="KW-0472">Membrane</keyword>
<keyword evidence="5" id="KW-1185">Reference proteome</keyword>
<name>A0AA88J7J0_CHASR</name>
<keyword evidence="1" id="KW-0677">Repeat</keyword>